<dbReference type="EMBL" id="BAAAKV010000008">
    <property type="protein sequence ID" value="GAA1158098.1"/>
    <property type="molecule type" value="Genomic_DNA"/>
</dbReference>
<reference evidence="3" key="1">
    <citation type="journal article" date="2019" name="Int. J. Syst. Evol. Microbiol.">
        <title>The Global Catalogue of Microorganisms (GCM) 10K type strain sequencing project: providing services to taxonomists for standard genome sequencing and annotation.</title>
        <authorList>
            <consortium name="The Broad Institute Genomics Platform"/>
            <consortium name="The Broad Institute Genome Sequencing Center for Infectious Disease"/>
            <person name="Wu L."/>
            <person name="Ma J."/>
        </authorList>
    </citation>
    <scope>NUCLEOTIDE SEQUENCE [LARGE SCALE GENOMIC DNA]</scope>
    <source>
        <strain evidence="3">JCM 12696</strain>
    </source>
</reference>
<proteinExistence type="predicted"/>
<gene>
    <name evidence="2" type="ORF">GCM10009654_12690</name>
</gene>
<protein>
    <submittedName>
        <fullName evidence="2">Uncharacterized protein</fullName>
    </submittedName>
</protein>
<comment type="caution">
    <text evidence="2">The sequence shown here is derived from an EMBL/GenBank/DDBJ whole genome shotgun (WGS) entry which is preliminary data.</text>
</comment>
<name>A0ABP4F676_9ACTN</name>
<feature type="region of interest" description="Disordered" evidence="1">
    <location>
        <begin position="28"/>
        <end position="65"/>
    </location>
</feature>
<dbReference type="Proteomes" id="UP001501371">
    <property type="component" value="Unassembled WGS sequence"/>
</dbReference>
<keyword evidence="3" id="KW-1185">Reference proteome</keyword>
<accession>A0ABP4F676</accession>
<evidence type="ECO:0000313" key="3">
    <source>
        <dbReference type="Proteomes" id="UP001501371"/>
    </source>
</evidence>
<sequence length="65" mass="7379">MPTPEGYRAPTAEDAPFLPELTAAAAHRPELRLHPTFSRSHGRLTTERIQGVPRQHLHAEHFAFR</sequence>
<organism evidence="2 3">
    <name type="scientific">Streptomyces hebeiensis</name>
    <dbReference type="NCBI Taxonomy" id="229486"/>
    <lineage>
        <taxon>Bacteria</taxon>
        <taxon>Bacillati</taxon>
        <taxon>Actinomycetota</taxon>
        <taxon>Actinomycetes</taxon>
        <taxon>Kitasatosporales</taxon>
        <taxon>Streptomycetaceae</taxon>
        <taxon>Streptomyces</taxon>
    </lineage>
</organism>
<evidence type="ECO:0000313" key="2">
    <source>
        <dbReference type="EMBL" id="GAA1158098.1"/>
    </source>
</evidence>
<evidence type="ECO:0000256" key="1">
    <source>
        <dbReference type="SAM" id="MobiDB-lite"/>
    </source>
</evidence>